<sequence>LEIGPKDIENNACVIAKRNDGTKEKYALDQELINTIETLLDTIHDEMYQKALNHRNSNIRQVNTYDEFKTT</sequence>
<dbReference type="Proteomes" id="UP001297422">
    <property type="component" value="Unassembled WGS sequence"/>
</dbReference>
<reference evidence="1" key="1">
    <citation type="submission" date="2021-10" db="EMBL/GenBank/DDBJ databases">
        <title>Collection of gut derived symbiotic bacterial strains cultured from healthy donors.</title>
        <authorList>
            <person name="Lin H."/>
            <person name="Littmann E."/>
            <person name="Claire K."/>
            <person name="Pamer E."/>
        </authorList>
    </citation>
    <scope>NUCLEOTIDE SEQUENCE</scope>
    <source>
        <strain evidence="1">MSK.23.4</strain>
    </source>
</reference>
<evidence type="ECO:0000313" key="2">
    <source>
        <dbReference type="Proteomes" id="UP001297422"/>
    </source>
</evidence>
<proteinExistence type="predicted"/>
<feature type="non-terminal residue" evidence="1">
    <location>
        <position position="71"/>
    </location>
</feature>
<feature type="non-terminal residue" evidence="1">
    <location>
        <position position="1"/>
    </location>
</feature>
<gene>
    <name evidence="1" type="ORF">LIQ10_21565</name>
</gene>
<evidence type="ECO:0000313" key="1">
    <source>
        <dbReference type="EMBL" id="MCB5496270.1"/>
    </source>
</evidence>
<dbReference type="EMBL" id="JAJBNC010000591">
    <property type="protein sequence ID" value="MCB5496270.1"/>
    <property type="molecule type" value="Genomic_DNA"/>
</dbReference>
<accession>A0AAJ1B226</accession>
<protein>
    <submittedName>
        <fullName evidence="1">Proline--tRNA ligase</fullName>
        <ecNumber evidence="1">6.1.1.15</ecNumber>
    </submittedName>
</protein>
<dbReference type="GO" id="GO:0005524">
    <property type="term" value="F:ATP binding"/>
    <property type="evidence" value="ECO:0007669"/>
    <property type="project" value="InterPro"/>
</dbReference>
<dbReference type="InterPro" id="IPR004499">
    <property type="entry name" value="Pro-tRNA-ligase_IIa_arc-type"/>
</dbReference>
<comment type="caution">
    <text evidence="1">The sequence shown here is derived from an EMBL/GenBank/DDBJ whole genome shotgun (WGS) entry which is preliminary data.</text>
</comment>
<dbReference type="GO" id="GO:0017101">
    <property type="term" value="C:aminoacyl-tRNA synthetase multienzyme complex"/>
    <property type="evidence" value="ECO:0007669"/>
    <property type="project" value="TreeGrafter"/>
</dbReference>
<dbReference type="GO" id="GO:0006433">
    <property type="term" value="P:prolyl-tRNA aminoacylation"/>
    <property type="evidence" value="ECO:0007669"/>
    <property type="project" value="InterPro"/>
</dbReference>
<dbReference type="GO" id="GO:0005737">
    <property type="term" value="C:cytoplasm"/>
    <property type="evidence" value="ECO:0007669"/>
    <property type="project" value="InterPro"/>
</dbReference>
<dbReference type="Gene3D" id="3.40.50.800">
    <property type="entry name" value="Anticodon-binding domain"/>
    <property type="match status" value="1"/>
</dbReference>
<dbReference type="AlphaFoldDB" id="A0AAJ1B226"/>
<organism evidence="1 2">
    <name type="scientific">Mediterraneibacter gnavus</name>
    <name type="common">Ruminococcus gnavus</name>
    <dbReference type="NCBI Taxonomy" id="33038"/>
    <lineage>
        <taxon>Bacteria</taxon>
        <taxon>Bacillati</taxon>
        <taxon>Bacillota</taxon>
        <taxon>Clostridia</taxon>
        <taxon>Lachnospirales</taxon>
        <taxon>Lachnospiraceae</taxon>
        <taxon>Mediterraneibacter</taxon>
    </lineage>
</organism>
<name>A0AAJ1B226_MEDGN</name>
<dbReference type="SUPFAM" id="SSF52954">
    <property type="entry name" value="Class II aaRS ABD-related"/>
    <property type="match status" value="1"/>
</dbReference>
<dbReference type="PANTHER" id="PTHR43382:SF2">
    <property type="entry name" value="BIFUNCTIONAL GLUTAMATE_PROLINE--TRNA LIGASE"/>
    <property type="match status" value="1"/>
</dbReference>
<dbReference type="PANTHER" id="PTHR43382">
    <property type="entry name" value="PROLYL-TRNA SYNTHETASE"/>
    <property type="match status" value="1"/>
</dbReference>
<dbReference type="GO" id="GO:0004827">
    <property type="term" value="F:proline-tRNA ligase activity"/>
    <property type="evidence" value="ECO:0007669"/>
    <property type="project" value="UniProtKB-EC"/>
</dbReference>
<keyword evidence="1" id="KW-0436">Ligase</keyword>
<dbReference type="InterPro" id="IPR036621">
    <property type="entry name" value="Anticodon-bd_dom_sf"/>
</dbReference>
<dbReference type="EC" id="6.1.1.15" evidence="1"/>